<proteinExistence type="predicted"/>
<organism evidence="1 2">
    <name type="scientific">Potamilus streckersoni</name>
    <dbReference type="NCBI Taxonomy" id="2493646"/>
    <lineage>
        <taxon>Eukaryota</taxon>
        <taxon>Metazoa</taxon>
        <taxon>Spiralia</taxon>
        <taxon>Lophotrochozoa</taxon>
        <taxon>Mollusca</taxon>
        <taxon>Bivalvia</taxon>
        <taxon>Autobranchia</taxon>
        <taxon>Heteroconchia</taxon>
        <taxon>Palaeoheterodonta</taxon>
        <taxon>Unionida</taxon>
        <taxon>Unionoidea</taxon>
        <taxon>Unionidae</taxon>
        <taxon>Ambleminae</taxon>
        <taxon>Lampsilini</taxon>
        <taxon>Potamilus</taxon>
    </lineage>
</organism>
<name>A0AAE0RW90_9BIVA</name>
<comment type="caution">
    <text evidence="1">The sequence shown here is derived from an EMBL/GenBank/DDBJ whole genome shotgun (WGS) entry which is preliminary data.</text>
</comment>
<gene>
    <name evidence="1" type="ORF">CHS0354_025168</name>
</gene>
<sequence>MAMRYLQLYVPDLSTQLIQKFKSQLRSLEVYINNQTSEALVFVESYFFTGGMFASNEKPRDVQPYSGCIYFLANKSVLAGVSGGWKFKVVGKDVYMYLAFENPFIGSYKTFCLPYERRRSIC</sequence>
<dbReference type="Proteomes" id="UP001195483">
    <property type="component" value="Unassembled WGS sequence"/>
</dbReference>
<reference evidence="1" key="1">
    <citation type="journal article" date="2021" name="Genome Biol. Evol.">
        <title>A High-Quality Reference Genome for a Parasitic Bivalve with Doubly Uniparental Inheritance (Bivalvia: Unionida).</title>
        <authorList>
            <person name="Smith C.H."/>
        </authorList>
    </citation>
    <scope>NUCLEOTIDE SEQUENCE</scope>
    <source>
        <strain evidence="1">CHS0354</strain>
    </source>
</reference>
<dbReference type="AlphaFoldDB" id="A0AAE0RW90"/>
<protein>
    <submittedName>
        <fullName evidence="1">Uncharacterized protein</fullName>
    </submittedName>
</protein>
<dbReference type="Gene3D" id="2.60.270.50">
    <property type="match status" value="1"/>
</dbReference>
<evidence type="ECO:0000313" key="1">
    <source>
        <dbReference type="EMBL" id="KAK3580823.1"/>
    </source>
</evidence>
<accession>A0AAE0RW90</accession>
<dbReference type="EMBL" id="JAEAOA010001501">
    <property type="protein sequence ID" value="KAK3580823.1"/>
    <property type="molecule type" value="Genomic_DNA"/>
</dbReference>
<keyword evidence="2" id="KW-1185">Reference proteome</keyword>
<reference evidence="1" key="3">
    <citation type="submission" date="2023-05" db="EMBL/GenBank/DDBJ databases">
        <authorList>
            <person name="Smith C.H."/>
        </authorList>
    </citation>
    <scope>NUCLEOTIDE SEQUENCE</scope>
    <source>
        <strain evidence="1">CHS0354</strain>
        <tissue evidence="1">Mantle</tissue>
    </source>
</reference>
<reference evidence="1" key="2">
    <citation type="journal article" date="2021" name="Genome Biol. Evol.">
        <title>Developing a high-quality reference genome for a parasitic bivalve with doubly uniparental inheritance (Bivalvia: Unionida).</title>
        <authorList>
            <person name="Smith C.H."/>
        </authorList>
    </citation>
    <scope>NUCLEOTIDE SEQUENCE</scope>
    <source>
        <strain evidence="1">CHS0354</strain>
        <tissue evidence="1">Mantle</tissue>
    </source>
</reference>
<evidence type="ECO:0000313" key="2">
    <source>
        <dbReference type="Proteomes" id="UP001195483"/>
    </source>
</evidence>